<proteinExistence type="predicted"/>
<dbReference type="KEGG" id="nsh:GXM_04002"/>
<name>A0A5P8W1P8_9NOSO</name>
<sequence>MEPLELAIVMIKSWLWFEFSYELGVMSYELKILIPNF</sequence>
<evidence type="ECO:0000313" key="2">
    <source>
        <dbReference type="Proteomes" id="UP000326678"/>
    </source>
</evidence>
<evidence type="ECO:0000313" key="1">
    <source>
        <dbReference type="EMBL" id="QFS46521.1"/>
    </source>
</evidence>
<organism evidence="1 2">
    <name type="scientific">Nostoc sphaeroides CCNUC1</name>
    <dbReference type="NCBI Taxonomy" id="2653204"/>
    <lineage>
        <taxon>Bacteria</taxon>
        <taxon>Bacillati</taxon>
        <taxon>Cyanobacteriota</taxon>
        <taxon>Cyanophyceae</taxon>
        <taxon>Nostocales</taxon>
        <taxon>Nostocaceae</taxon>
        <taxon>Nostoc</taxon>
    </lineage>
</organism>
<dbReference type="EMBL" id="CP045226">
    <property type="protein sequence ID" value="QFS46521.1"/>
    <property type="molecule type" value="Genomic_DNA"/>
</dbReference>
<reference evidence="1 2" key="1">
    <citation type="submission" date="2019-10" db="EMBL/GenBank/DDBJ databases">
        <title>Genomic and transcriptomic insights into the perfect genentic adaptation of a filamentous nitrogen-fixing cyanobacterium to rice fields.</title>
        <authorList>
            <person name="Chen Z."/>
        </authorList>
    </citation>
    <scope>NUCLEOTIDE SEQUENCE [LARGE SCALE GENOMIC DNA]</scope>
    <source>
        <strain evidence="1">CCNUC1</strain>
    </source>
</reference>
<gene>
    <name evidence="1" type="ORF">GXM_04002</name>
</gene>
<accession>A0A5P8W1P8</accession>
<protein>
    <submittedName>
        <fullName evidence="1">Uncharacterized protein</fullName>
    </submittedName>
</protein>
<dbReference type="Proteomes" id="UP000326678">
    <property type="component" value="Chromosome Gxm1"/>
</dbReference>
<keyword evidence="2" id="KW-1185">Reference proteome</keyword>
<dbReference type="AlphaFoldDB" id="A0A5P8W1P8"/>